<proteinExistence type="inferred from homology"/>
<evidence type="ECO:0000256" key="7">
    <source>
        <dbReference type="ARBA" id="ARBA00022630"/>
    </source>
</evidence>
<dbReference type="SUPFAM" id="SSF51905">
    <property type="entry name" value="FAD/NAD(P)-binding domain"/>
    <property type="match status" value="1"/>
</dbReference>
<dbReference type="GO" id="GO:0033718">
    <property type="term" value="F:pyranose dehydrogenase (acceptor) activity"/>
    <property type="evidence" value="ECO:0007669"/>
    <property type="project" value="UniProtKB-EC"/>
</dbReference>
<dbReference type="EMBL" id="JAFIQS010000004">
    <property type="protein sequence ID" value="KAG5170356.1"/>
    <property type="molecule type" value="Genomic_DNA"/>
</dbReference>
<keyword evidence="7" id="KW-0285">Flavoprotein</keyword>
<dbReference type="PANTHER" id="PTHR11552">
    <property type="entry name" value="GLUCOSE-METHANOL-CHOLINE GMC OXIDOREDUCTASE"/>
    <property type="match status" value="1"/>
</dbReference>
<keyword evidence="11" id="KW-0325">Glycoprotein</keyword>
<feature type="binding site" evidence="19">
    <location>
        <position position="245"/>
    </location>
    <ligand>
        <name>FAD</name>
        <dbReference type="ChEBI" id="CHEBI:57692"/>
    </ligand>
</feature>
<comment type="catalytic activity">
    <reaction evidence="17">
        <text>a pyranoside + acceptor = a pyranosid-3,4-diulose + reduced acceptor.</text>
        <dbReference type="EC" id="1.1.99.29"/>
    </reaction>
</comment>
<evidence type="ECO:0000313" key="21">
    <source>
        <dbReference type="EMBL" id="KAG5170356.1"/>
    </source>
</evidence>
<accession>A0A8H7Y2L8</accession>
<organism evidence="21">
    <name type="scientific">Psilocybe cubensis</name>
    <name type="common">Psychedelic mushroom</name>
    <name type="synonym">Stropharia cubensis</name>
    <dbReference type="NCBI Taxonomy" id="181762"/>
    <lineage>
        <taxon>Eukaryota</taxon>
        <taxon>Fungi</taxon>
        <taxon>Dikarya</taxon>
        <taxon>Basidiomycota</taxon>
        <taxon>Agaricomycotina</taxon>
        <taxon>Agaricomycetes</taxon>
        <taxon>Agaricomycetidae</taxon>
        <taxon>Agaricales</taxon>
        <taxon>Agaricineae</taxon>
        <taxon>Strophariaceae</taxon>
        <taxon>Psilocybe</taxon>
    </lineage>
</organism>
<evidence type="ECO:0000256" key="11">
    <source>
        <dbReference type="ARBA" id="ARBA00023180"/>
    </source>
</evidence>
<dbReference type="AlphaFoldDB" id="A0A8H7Y2L8"/>
<evidence type="ECO:0000256" key="16">
    <source>
        <dbReference type="ARBA" id="ARBA00034050"/>
    </source>
</evidence>
<name>A0A8H7Y2L8_PSICU</name>
<dbReference type="InterPro" id="IPR000172">
    <property type="entry name" value="GMC_OxRdtase_N"/>
</dbReference>
<evidence type="ECO:0000256" key="5">
    <source>
        <dbReference type="ARBA" id="ARBA00013177"/>
    </source>
</evidence>
<evidence type="ECO:0000256" key="9">
    <source>
        <dbReference type="ARBA" id="ARBA00022827"/>
    </source>
</evidence>
<evidence type="ECO:0000256" key="2">
    <source>
        <dbReference type="ARBA" id="ARBA00004613"/>
    </source>
</evidence>
<protein>
    <recommendedName>
        <fullName evidence="5">pyranose dehydrogenase (acceptor)</fullName>
        <ecNumber evidence="5">1.1.99.29</ecNumber>
    </recommendedName>
</protein>
<evidence type="ECO:0000256" key="13">
    <source>
        <dbReference type="ARBA" id="ARBA00033986"/>
    </source>
</evidence>
<evidence type="ECO:0000256" key="4">
    <source>
        <dbReference type="ARBA" id="ARBA00011245"/>
    </source>
</evidence>
<feature type="domain" description="Glucose-methanol-choline oxidoreductase N-terminal" evidence="20">
    <location>
        <begin position="287"/>
        <end position="301"/>
    </location>
</feature>
<dbReference type="Pfam" id="PF05199">
    <property type="entry name" value="GMC_oxred_C"/>
    <property type="match status" value="1"/>
</dbReference>
<comment type="subcellular location">
    <subcellularLocation>
        <location evidence="2">Secreted</location>
    </subcellularLocation>
</comment>
<evidence type="ECO:0000256" key="15">
    <source>
        <dbReference type="ARBA" id="ARBA00034029"/>
    </source>
</evidence>
<feature type="binding site" evidence="19">
    <location>
        <position position="98"/>
    </location>
    <ligand>
        <name>FAD</name>
        <dbReference type="ChEBI" id="CHEBI:57692"/>
    </ligand>
</feature>
<dbReference type="PIRSF" id="PIRSF000137">
    <property type="entry name" value="Alcohol_oxidase"/>
    <property type="match status" value="1"/>
</dbReference>
<comment type="catalytic activity">
    <reaction evidence="16">
        <text>a pyranoside + acceptor = a pyranosid-3-ulose + reduced acceptor.</text>
        <dbReference type="EC" id="1.1.99.29"/>
    </reaction>
</comment>
<evidence type="ECO:0000256" key="17">
    <source>
        <dbReference type="ARBA" id="ARBA00034059"/>
    </source>
</evidence>
<evidence type="ECO:0000256" key="18">
    <source>
        <dbReference type="PIRSR" id="PIRSR000137-1"/>
    </source>
</evidence>
<comment type="subunit">
    <text evidence="4">Monomer.</text>
</comment>
<evidence type="ECO:0000256" key="1">
    <source>
        <dbReference type="ARBA" id="ARBA00001974"/>
    </source>
</evidence>
<reference evidence="21" key="1">
    <citation type="submission" date="2021-02" db="EMBL/GenBank/DDBJ databases">
        <title>Psilocybe cubensis genome.</title>
        <authorList>
            <person name="Mckernan K.J."/>
            <person name="Crawford S."/>
            <person name="Trippe A."/>
            <person name="Kane L.T."/>
            <person name="Mclaughlin S."/>
        </authorList>
    </citation>
    <scope>NUCLEOTIDE SEQUENCE [LARGE SCALE GENOMIC DNA]</scope>
    <source>
        <strain evidence="21">MGC-MH-2018</strain>
    </source>
</reference>
<feature type="active site" description="Proton donor" evidence="18">
    <location>
        <position position="557"/>
    </location>
</feature>
<comment type="similarity">
    <text evidence="3">Belongs to the GMC oxidoreductase family.</text>
</comment>
<dbReference type="PANTHER" id="PTHR11552:SF201">
    <property type="entry name" value="GLUCOSE-METHANOL-CHOLINE OXIDOREDUCTASE N-TERMINAL DOMAIN-CONTAINING PROTEIN"/>
    <property type="match status" value="1"/>
</dbReference>
<dbReference type="GO" id="GO:0050660">
    <property type="term" value="F:flavin adenine dinucleotide binding"/>
    <property type="evidence" value="ECO:0007669"/>
    <property type="project" value="InterPro"/>
</dbReference>
<evidence type="ECO:0000256" key="6">
    <source>
        <dbReference type="ARBA" id="ARBA00022525"/>
    </source>
</evidence>
<evidence type="ECO:0000256" key="19">
    <source>
        <dbReference type="PIRSR" id="PIRSR000137-2"/>
    </source>
</evidence>
<dbReference type="InterPro" id="IPR012132">
    <property type="entry name" value="GMC_OxRdtase"/>
</dbReference>
<evidence type="ECO:0000259" key="20">
    <source>
        <dbReference type="PROSITE" id="PS00624"/>
    </source>
</evidence>
<comment type="catalytic activity">
    <reaction evidence="14">
        <text>pyranose + acceptor = pyranos-2,3-diulose + reduced acceptor.</text>
        <dbReference type="EC" id="1.1.99.29"/>
    </reaction>
</comment>
<dbReference type="EC" id="1.1.99.29" evidence="5"/>
<keyword evidence="10" id="KW-0560">Oxidoreductase</keyword>
<keyword evidence="8" id="KW-0732">Signal</keyword>
<comment type="catalytic activity">
    <reaction evidence="15">
        <text>pyranose + acceptor = pyranos-3-ulose + reduced acceptor.</text>
        <dbReference type="EC" id="1.1.99.29"/>
    </reaction>
</comment>
<dbReference type="SUPFAM" id="SSF54373">
    <property type="entry name" value="FAD-linked reductases, C-terminal domain"/>
    <property type="match status" value="1"/>
</dbReference>
<dbReference type="Gene3D" id="3.30.560.10">
    <property type="entry name" value="Glucose Oxidase, domain 3"/>
    <property type="match status" value="1"/>
</dbReference>
<comment type="cofactor">
    <cofactor evidence="1 19">
        <name>FAD</name>
        <dbReference type="ChEBI" id="CHEBI:57692"/>
    </cofactor>
</comment>
<evidence type="ECO:0000256" key="3">
    <source>
        <dbReference type="ARBA" id="ARBA00010790"/>
    </source>
</evidence>
<dbReference type="InterPro" id="IPR007867">
    <property type="entry name" value="GMC_OxRtase_C"/>
</dbReference>
<dbReference type="InterPro" id="IPR036188">
    <property type="entry name" value="FAD/NAD-bd_sf"/>
</dbReference>
<gene>
    <name evidence="21" type="ORF">JR316_004745</name>
</gene>
<evidence type="ECO:0000256" key="12">
    <source>
        <dbReference type="ARBA" id="ARBA00024699"/>
    </source>
</evidence>
<feature type="active site" description="Proton acceptor" evidence="18">
    <location>
        <position position="600"/>
    </location>
</feature>
<dbReference type="PROSITE" id="PS00624">
    <property type="entry name" value="GMC_OXRED_2"/>
    <property type="match status" value="1"/>
</dbReference>
<dbReference type="Gene3D" id="3.50.50.60">
    <property type="entry name" value="FAD/NAD(P)-binding domain"/>
    <property type="match status" value="1"/>
</dbReference>
<comment type="caution">
    <text evidence="21">The sequence shown here is derived from an EMBL/GenBank/DDBJ whole genome shotgun (WGS) entry which is preliminary data.</text>
</comment>
<keyword evidence="6" id="KW-0964">Secreted</keyword>
<dbReference type="GO" id="GO:0005576">
    <property type="term" value="C:extracellular region"/>
    <property type="evidence" value="ECO:0007669"/>
    <property type="project" value="UniProtKB-SubCell"/>
</dbReference>
<evidence type="ECO:0000256" key="10">
    <source>
        <dbReference type="ARBA" id="ARBA00023002"/>
    </source>
</evidence>
<evidence type="ECO:0000256" key="14">
    <source>
        <dbReference type="ARBA" id="ARBA00034010"/>
    </source>
</evidence>
<keyword evidence="9 19" id="KW-0274">FAD</keyword>
<evidence type="ECO:0000256" key="8">
    <source>
        <dbReference type="ARBA" id="ARBA00022729"/>
    </source>
</evidence>
<comment type="function">
    <text evidence="12">Catalyzes the single-oxidation or sequential double oxidation reaction of carbohydrates primarily at carbon-2 and/or carbon-3 with the concomitant reduction of the flavin. The enzyme exhibits a broad sugar substrate specificity, oxidizing different aldopyranoses to the corresponding C-1, C-2, C-3 or C-1,2, C-2,3 and C-3,4 (di)dehydro sugars with substrate-specific regioselectivity. Accepts only a narrow range of electron acceptors such as substituted benzoquinones and complexed metal ions and reacts extremely slowly with O(2) as acceptor. May play a role in the natural recycling of plant matter by oxidizing all major monosaccharides in lignocellulose and by reducing quinone compounds or reactive radical species generated during lignin depolymerization.</text>
</comment>
<dbReference type="Pfam" id="PF00732">
    <property type="entry name" value="GMC_oxred_N"/>
    <property type="match status" value="1"/>
</dbReference>
<sequence length="622" mass="67650">MPIVSIEKFHSVSFDYLILGGGTCGLALASRLSEDENLVVGVIEAGGVPADIPEITVPGFMGRIIGDPTYDWAFLSVPQAHAKGRTVLQPRGKGLGGTSIINFMGLFRPSRAEYDALEGLGNKGWNWENLLGYMKKGENTFPSRLSPEDAKIYAANPKEKYHGVDGPLQKSLPLNIPPQNKFFFDAVEALGVPRNESHGDGSNVGSTTCFTSVDPRSAQRSSAFTAYFLPIQNRPNLLVLTNAQVTKVILLEGSPQGEQTAIGVEFVHGGKQNVIKGVKKDVVVSAGAFQTPHLLELSGIGDRSVLAKHGIETLIHLPGVGENLHEHPSVATTVEIDSKYETMDIMGDPNALELHTELYKQRKGLLSSIASMGFSFLSRRHLNLAGDAVSFKSLHEPTDSTLCRGLNKQYSLQKEWFAGEEVSQAEYIDIFSFIKLHTDAKCRIIYQNGYHRRVSGIPTPGKRYASFVHVVMHPLSRGSVHLSSADPLVPPAINPNYLAHPTDLKILEKAVEFSARIATTGSFGESVKGRVVPDQEILDDPDKLREWIRESIATTYHPLGTAAMLPKEDGGVVDSELRVYGTRNLRVADVSILPMQLSCHIQSAAYAIAEKAADILRIGGGN</sequence>
<comment type="catalytic activity">
    <reaction evidence="13">
        <text>pyranose + acceptor = pyranos-2-ulose + reduced acceptor.</text>
        <dbReference type="EC" id="1.1.99.29"/>
    </reaction>
</comment>